<dbReference type="Proteomes" id="UP000217076">
    <property type="component" value="Unassembled WGS sequence"/>
</dbReference>
<keyword evidence="3" id="KW-1185">Reference proteome</keyword>
<keyword evidence="1" id="KW-0732">Signal</keyword>
<dbReference type="EMBL" id="FNCV01000001">
    <property type="protein sequence ID" value="SDG47811.1"/>
    <property type="molecule type" value="Genomic_DNA"/>
</dbReference>
<dbReference type="RefSeq" id="WP_092614398.1">
    <property type="nucleotide sequence ID" value="NZ_FNCV01000001.1"/>
</dbReference>
<accession>A0A1G7UKR9</accession>
<sequence length="126" mass="13486">MRTLLPTPLSKLALGGLAVALALALHTPDARADYQMCLPGYINGHTTAVNFQPSQSGRGSFNGIRVSELRVSGAGVKIASRGGTVYYEGPLRMGQYIALPTHRDLIWTGYASNKNHGNGICVEPQY</sequence>
<feature type="chain" id="PRO_5011529052" evidence="1">
    <location>
        <begin position="33"/>
        <end position="126"/>
    </location>
</feature>
<name>A0A1G7UKR9_9PROT</name>
<feature type="signal peptide" evidence="1">
    <location>
        <begin position="1"/>
        <end position="32"/>
    </location>
</feature>
<proteinExistence type="predicted"/>
<evidence type="ECO:0000313" key="2">
    <source>
        <dbReference type="EMBL" id="SDG47811.1"/>
    </source>
</evidence>
<reference evidence="3" key="1">
    <citation type="submission" date="2016-10" db="EMBL/GenBank/DDBJ databases">
        <authorList>
            <person name="Varghese N."/>
            <person name="Submissions S."/>
        </authorList>
    </citation>
    <scope>NUCLEOTIDE SEQUENCE [LARGE SCALE GENOMIC DNA]</scope>
    <source>
        <strain evidence="3">930I</strain>
    </source>
</reference>
<evidence type="ECO:0000313" key="3">
    <source>
        <dbReference type="Proteomes" id="UP000217076"/>
    </source>
</evidence>
<dbReference type="AlphaFoldDB" id="A0A1G7UKR9"/>
<gene>
    <name evidence="2" type="ORF">SAMN05421742_101352</name>
</gene>
<protein>
    <submittedName>
        <fullName evidence="2">Uncharacterized protein</fullName>
    </submittedName>
</protein>
<evidence type="ECO:0000256" key="1">
    <source>
        <dbReference type="SAM" id="SignalP"/>
    </source>
</evidence>
<organism evidence="2 3">
    <name type="scientific">Roseospirillum parvum</name>
    <dbReference type="NCBI Taxonomy" id="83401"/>
    <lineage>
        <taxon>Bacteria</taxon>
        <taxon>Pseudomonadati</taxon>
        <taxon>Pseudomonadota</taxon>
        <taxon>Alphaproteobacteria</taxon>
        <taxon>Rhodospirillales</taxon>
        <taxon>Rhodospirillaceae</taxon>
        <taxon>Roseospirillum</taxon>
    </lineage>
</organism>